<keyword evidence="1" id="KW-0812">Transmembrane</keyword>
<gene>
    <name evidence="2" type="ORF">IV203_019434</name>
</gene>
<proteinExistence type="predicted"/>
<dbReference type="PANTHER" id="PTHR10720">
    <property type="entry name" value="HEME OXYGENASE"/>
    <property type="match status" value="1"/>
</dbReference>
<keyword evidence="1" id="KW-0472">Membrane</keyword>
<accession>A0A9K3LYH6</accession>
<dbReference type="GO" id="GO:0004392">
    <property type="term" value="F:heme oxygenase (decyclizing) activity"/>
    <property type="evidence" value="ECO:0007669"/>
    <property type="project" value="InterPro"/>
</dbReference>
<reference evidence="2" key="2">
    <citation type="submission" date="2021-04" db="EMBL/GenBank/DDBJ databases">
        <authorList>
            <person name="Podell S."/>
        </authorList>
    </citation>
    <scope>NUCLEOTIDE SEQUENCE</scope>
    <source>
        <strain evidence="2">Hildebrandi</strain>
    </source>
</reference>
<keyword evidence="1" id="KW-1133">Transmembrane helix</keyword>
<keyword evidence="3" id="KW-1185">Reference proteome</keyword>
<sequence>MTTTTTDASLTPPLSQRINDATKEVHEKSGNSINWKLSLILTSKECYCEAISLFWIVYREIERLYDKHVNDHKVLQLLQPVAVVFQRAPKAERDVRTLMPSPEQAQELLERRCSDGKYTPRALQDYVDRLERIAAENPVQLVSYLYAMNGAITGGGVAIQKMVQKTFGLKTLEGVELFELNLSGTSFASGREAWKEFKRILDEDTGPYLTDEDIDLILKEAPKVFEGNNALVATVQQTRAFGKAAADCTRRMGIVLAVVIAVVAAAVLYTTPSTTST</sequence>
<dbReference type="OrthoDB" id="652091at2759"/>
<comment type="caution">
    <text evidence="2">The sequence shown here is derived from an EMBL/GenBank/DDBJ whole genome shotgun (WGS) entry which is preliminary data.</text>
</comment>
<dbReference type="PANTHER" id="PTHR10720:SF0">
    <property type="entry name" value="HEME OXYGENASE"/>
    <property type="match status" value="1"/>
</dbReference>
<dbReference type="CDD" id="cd19165">
    <property type="entry name" value="HemeO"/>
    <property type="match status" value="1"/>
</dbReference>
<organism evidence="2 3">
    <name type="scientific">Nitzschia inconspicua</name>
    <dbReference type="NCBI Taxonomy" id="303405"/>
    <lineage>
        <taxon>Eukaryota</taxon>
        <taxon>Sar</taxon>
        <taxon>Stramenopiles</taxon>
        <taxon>Ochrophyta</taxon>
        <taxon>Bacillariophyta</taxon>
        <taxon>Bacillariophyceae</taxon>
        <taxon>Bacillariophycidae</taxon>
        <taxon>Bacillariales</taxon>
        <taxon>Bacillariaceae</taxon>
        <taxon>Nitzschia</taxon>
    </lineage>
</organism>
<dbReference type="InterPro" id="IPR016053">
    <property type="entry name" value="Haem_Oase-like"/>
</dbReference>
<dbReference type="EMBL" id="JAGRRH010000004">
    <property type="protein sequence ID" value="KAG7370864.1"/>
    <property type="molecule type" value="Genomic_DNA"/>
</dbReference>
<dbReference type="Pfam" id="PF01126">
    <property type="entry name" value="Heme_oxygenase"/>
    <property type="match status" value="1"/>
</dbReference>
<evidence type="ECO:0000313" key="2">
    <source>
        <dbReference type="EMBL" id="KAG7370864.1"/>
    </source>
</evidence>
<dbReference type="Proteomes" id="UP000693970">
    <property type="component" value="Unassembled WGS sequence"/>
</dbReference>
<name>A0A9K3LYH6_9STRA</name>
<dbReference type="AlphaFoldDB" id="A0A9K3LYH6"/>
<dbReference type="GO" id="GO:0006788">
    <property type="term" value="P:heme oxidation"/>
    <property type="evidence" value="ECO:0007669"/>
    <property type="project" value="InterPro"/>
</dbReference>
<feature type="transmembrane region" description="Helical" evidence="1">
    <location>
        <begin position="253"/>
        <end position="271"/>
    </location>
</feature>
<protein>
    <submittedName>
        <fullName evidence="2">Heme oxygenase</fullName>
    </submittedName>
</protein>
<dbReference type="InterPro" id="IPR002051">
    <property type="entry name" value="Haem_Oase"/>
</dbReference>
<reference evidence="2" key="1">
    <citation type="journal article" date="2021" name="Sci. Rep.">
        <title>Diploid genomic architecture of Nitzschia inconspicua, an elite biomass production diatom.</title>
        <authorList>
            <person name="Oliver A."/>
            <person name="Podell S."/>
            <person name="Pinowska A."/>
            <person name="Traller J.C."/>
            <person name="Smith S.R."/>
            <person name="McClure R."/>
            <person name="Beliaev A."/>
            <person name="Bohutskyi P."/>
            <person name="Hill E.A."/>
            <person name="Rabines A."/>
            <person name="Zheng H."/>
            <person name="Allen L.Z."/>
            <person name="Kuo A."/>
            <person name="Grigoriev I.V."/>
            <person name="Allen A.E."/>
            <person name="Hazlebeck D."/>
            <person name="Allen E.E."/>
        </authorList>
    </citation>
    <scope>NUCLEOTIDE SEQUENCE</scope>
    <source>
        <strain evidence="2">Hildebrandi</strain>
    </source>
</reference>
<evidence type="ECO:0000256" key="1">
    <source>
        <dbReference type="SAM" id="Phobius"/>
    </source>
</evidence>
<evidence type="ECO:0000313" key="3">
    <source>
        <dbReference type="Proteomes" id="UP000693970"/>
    </source>
</evidence>